<gene>
    <name evidence="4" type="ORF">HHL28_03185</name>
</gene>
<organism evidence="4 5">
    <name type="scientific">Aerophototrophica crusticola</name>
    <dbReference type="NCBI Taxonomy" id="1709002"/>
    <lineage>
        <taxon>Bacteria</taxon>
        <taxon>Pseudomonadati</taxon>
        <taxon>Pseudomonadota</taxon>
        <taxon>Alphaproteobacteria</taxon>
        <taxon>Rhodospirillales</taxon>
        <taxon>Rhodospirillaceae</taxon>
        <taxon>Aerophototrophica</taxon>
    </lineage>
</organism>
<evidence type="ECO:0000259" key="3">
    <source>
        <dbReference type="SMART" id="SM00822"/>
    </source>
</evidence>
<name>A0A858R588_9PROT</name>
<dbReference type="InterPro" id="IPR036291">
    <property type="entry name" value="NAD(P)-bd_dom_sf"/>
</dbReference>
<protein>
    <submittedName>
        <fullName evidence="4">SDR family oxidoreductase</fullName>
    </submittedName>
</protein>
<dbReference type="PANTHER" id="PTHR43477">
    <property type="entry name" value="DIHYDROANTICAPSIN 7-DEHYDROGENASE"/>
    <property type="match status" value="1"/>
</dbReference>
<evidence type="ECO:0000256" key="1">
    <source>
        <dbReference type="ARBA" id="ARBA00006484"/>
    </source>
</evidence>
<keyword evidence="5" id="KW-1185">Reference proteome</keyword>
<dbReference type="SUPFAM" id="SSF51735">
    <property type="entry name" value="NAD(P)-binding Rossmann-fold domains"/>
    <property type="match status" value="1"/>
</dbReference>
<dbReference type="InterPro" id="IPR051122">
    <property type="entry name" value="SDR_DHRS6-like"/>
</dbReference>
<dbReference type="PANTHER" id="PTHR43477:SF1">
    <property type="entry name" value="DIHYDROANTICAPSIN 7-DEHYDROGENASE"/>
    <property type="match status" value="1"/>
</dbReference>
<evidence type="ECO:0000256" key="2">
    <source>
        <dbReference type="ARBA" id="ARBA00023002"/>
    </source>
</evidence>
<dbReference type="KEGG" id="acru:HHL28_03185"/>
<dbReference type="SMART" id="SM00822">
    <property type="entry name" value="PKS_KR"/>
    <property type="match status" value="1"/>
</dbReference>
<accession>A0A858R588</accession>
<dbReference type="InterPro" id="IPR057326">
    <property type="entry name" value="KR_dom"/>
</dbReference>
<dbReference type="EMBL" id="CP051775">
    <property type="protein sequence ID" value="QJE72236.1"/>
    <property type="molecule type" value="Genomic_DNA"/>
</dbReference>
<dbReference type="Proteomes" id="UP000501891">
    <property type="component" value="Chromosome"/>
</dbReference>
<reference evidence="4" key="1">
    <citation type="submission" date="2020-04" db="EMBL/GenBank/DDBJ databases">
        <title>A desert anoxygenic phototrophic bacterium fixes CO2 using RubisCO under aerobic conditions.</title>
        <authorList>
            <person name="Tang K."/>
        </authorList>
    </citation>
    <scope>NUCLEOTIDE SEQUENCE [LARGE SCALE GENOMIC DNA]</scope>
    <source>
        <strain evidence="4">MIMtkB3</strain>
    </source>
</reference>
<evidence type="ECO:0000313" key="4">
    <source>
        <dbReference type="EMBL" id="QJE72236.1"/>
    </source>
</evidence>
<dbReference type="GO" id="GO:0016491">
    <property type="term" value="F:oxidoreductase activity"/>
    <property type="evidence" value="ECO:0007669"/>
    <property type="project" value="UniProtKB-KW"/>
</dbReference>
<sequence>MAAPIIVIGATGGIGEALARRLSAQKRPLFLVARNGDKLGPLAESLGAVGSAAADVLDDQALTTAVQQADSGDGIAGLAYCVGTITIKPLKAASAEDFMEAYRLNVAGAVTALKAAEKGLKAAKGSVVLFSTVAVEQGFPNHSVIASAKGAVAGLARSLAAEWAPAVRVNLVAPSLTRTPLAHPLLTSDQFAQGIANMHPIPRLGEADDQAAAAAFLLSEDASWITGQTLGVDGGRSTLRNKG</sequence>
<keyword evidence="2" id="KW-0560">Oxidoreductase</keyword>
<dbReference type="CDD" id="cd05233">
    <property type="entry name" value="SDR_c"/>
    <property type="match status" value="1"/>
</dbReference>
<feature type="domain" description="Ketoreductase" evidence="3">
    <location>
        <begin position="3"/>
        <end position="177"/>
    </location>
</feature>
<dbReference type="PRINTS" id="PR00081">
    <property type="entry name" value="GDHRDH"/>
</dbReference>
<dbReference type="Gene3D" id="3.40.50.720">
    <property type="entry name" value="NAD(P)-binding Rossmann-like Domain"/>
    <property type="match status" value="1"/>
</dbReference>
<dbReference type="InterPro" id="IPR002347">
    <property type="entry name" value="SDR_fam"/>
</dbReference>
<dbReference type="Pfam" id="PF13561">
    <property type="entry name" value="adh_short_C2"/>
    <property type="match status" value="1"/>
</dbReference>
<comment type="similarity">
    <text evidence="1">Belongs to the short-chain dehydrogenases/reductases (SDR) family.</text>
</comment>
<evidence type="ECO:0000313" key="5">
    <source>
        <dbReference type="Proteomes" id="UP000501891"/>
    </source>
</evidence>
<proteinExistence type="inferred from homology"/>
<dbReference type="AlphaFoldDB" id="A0A858R588"/>